<dbReference type="InterPro" id="IPR036894">
    <property type="entry name" value="YbaB-like_sf"/>
</dbReference>
<dbReference type="Pfam" id="PF02575">
    <property type="entry name" value="YbaB_DNA_bd"/>
    <property type="match status" value="1"/>
</dbReference>
<evidence type="ECO:0000313" key="2">
    <source>
        <dbReference type="Proteomes" id="UP001501570"/>
    </source>
</evidence>
<name>A0ABP9RQX0_9ACTN</name>
<dbReference type="Proteomes" id="UP001501570">
    <property type="component" value="Unassembled WGS sequence"/>
</dbReference>
<reference evidence="2" key="1">
    <citation type="journal article" date="2019" name="Int. J. Syst. Evol. Microbiol.">
        <title>The Global Catalogue of Microorganisms (GCM) 10K type strain sequencing project: providing services to taxonomists for standard genome sequencing and annotation.</title>
        <authorList>
            <consortium name="The Broad Institute Genomics Platform"/>
            <consortium name="The Broad Institute Genome Sequencing Center for Infectious Disease"/>
            <person name="Wu L."/>
            <person name="Ma J."/>
        </authorList>
    </citation>
    <scope>NUCLEOTIDE SEQUENCE [LARGE SCALE GENOMIC DNA]</scope>
    <source>
        <strain evidence="2">JCM 18304</strain>
    </source>
</reference>
<sequence length="116" mass="13138">MPEIDRKGLAESLQQINQALADLAAQTGRLAGAVVNGRSDDERVQVRVTDGWRTVTVRLREDTFRSYDLATLGDVVTRTIRDTQQRARAAFERAAEQLEDPRFDHTELGLRRLESE</sequence>
<protein>
    <recommendedName>
        <fullName evidence="3">YbaB/EbfC DNA-binding family protein</fullName>
    </recommendedName>
</protein>
<dbReference type="Gene3D" id="3.30.1310.10">
    <property type="entry name" value="Nucleoid-associated protein YbaB-like domain"/>
    <property type="match status" value="1"/>
</dbReference>
<dbReference type="InterPro" id="IPR004401">
    <property type="entry name" value="YbaB/EbfC"/>
</dbReference>
<organism evidence="1 2">
    <name type="scientific">Rugosimonospora acidiphila</name>
    <dbReference type="NCBI Taxonomy" id="556531"/>
    <lineage>
        <taxon>Bacteria</taxon>
        <taxon>Bacillati</taxon>
        <taxon>Actinomycetota</taxon>
        <taxon>Actinomycetes</taxon>
        <taxon>Micromonosporales</taxon>
        <taxon>Micromonosporaceae</taxon>
        <taxon>Rugosimonospora</taxon>
    </lineage>
</organism>
<proteinExistence type="predicted"/>
<gene>
    <name evidence="1" type="ORF">GCM10023322_27880</name>
</gene>
<dbReference type="RefSeq" id="WP_345629620.1">
    <property type="nucleotide sequence ID" value="NZ_BAABJQ010000007.1"/>
</dbReference>
<keyword evidence="2" id="KW-1185">Reference proteome</keyword>
<evidence type="ECO:0008006" key="3">
    <source>
        <dbReference type="Google" id="ProtNLM"/>
    </source>
</evidence>
<evidence type="ECO:0000313" key="1">
    <source>
        <dbReference type="EMBL" id="GAA5185037.1"/>
    </source>
</evidence>
<comment type="caution">
    <text evidence="1">The sequence shown here is derived from an EMBL/GenBank/DDBJ whole genome shotgun (WGS) entry which is preliminary data.</text>
</comment>
<accession>A0ABP9RQX0</accession>
<dbReference type="SUPFAM" id="SSF82607">
    <property type="entry name" value="YbaB-like"/>
    <property type="match status" value="1"/>
</dbReference>
<dbReference type="EMBL" id="BAABJQ010000007">
    <property type="protein sequence ID" value="GAA5185037.1"/>
    <property type="molecule type" value="Genomic_DNA"/>
</dbReference>